<proteinExistence type="predicted"/>
<name>X8JGP7_9AGAM</name>
<evidence type="ECO:0000313" key="1">
    <source>
        <dbReference type="EMBL" id="EUC63110.1"/>
    </source>
</evidence>
<comment type="caution">
    <text evidence="1">The sequence shown here is derived from an EMBL/GenBank/DDBJ whole genome shotgun (WGS) entry which is preliminary data.</text>
</comment>
<accession>X8JGP7</accession>
<gene>
    <name evidence="1" type="ORF">RSOL_479910</name>
</gene>
<protein>
    <submittedName>
        <fullName evidence="1">Vegetative incompatibility protein HET-E-1, putative</fullName>
    </submittedName>
</protein>
<dbReference type="EMBL" id="JATN01000316">
    <property type="protein sequence ID" value="EUC63110.1"/>
    <property type="molecule type" value="Genomic_DNA"/>
</dbReference>
<organism evidence="1 2">
    <name type="scientific">Rhizoctonia solani AG-3 Rhs1AP</name>
    <dbReference type="NCBI Taxonomy" id="1086054"/>
    <lineage>
        <taxon>Eukaryota</taxon>
        <taxon>Fungi</taxon>
        <taxon>Dikarya</taxon>
        <taxon>Basidiomycota</taxon>
        <taxon>Agaricomycotina</taxon>
        <taxon>Agaricomycetes</taxon>
        <taxon>Cantharellales</taxon>
        <taxon>Ceratobasidiaceae</taxon>
        <taxon>Rhizoctonia</taxon>
    </lineage>
</organism>
<evidence type="ECO:0000313" key="2">
    <source>
        <dbReference type="Proteomes" id="UP000030108"/>
    </source>
</evidence>
<sequence>MLSLLIKPNTQAASNPREEYDQLTSQLQNMTEILTQTLAVAQMKGPTKRYWTLAQSVEKEIQELAEIRRRWDFTARRLVNAEEDKEDLVHRMQRVEGLFHQIKTETDYMNELIDRQERLTSTYLEKLDPVMLARYDSPLPDMIDRHAYADDTNEDILNEIYEWLRRPDAPSCWSKHLLDDRAG</sequence>
<reference evidence="2" key="1">
    <citation type="journal article" date="2014" name="Genome Announc.">
        <title>Draft genome sequence of the plant-pathogenic soil fungus Rhizoctonia solani anastomosis group 3 strain Rhs1AP.</title>
        <authorList>
            <person name="Cubeta M.A."/>
            <person name="Thomas E."/>
            <person name="Dean R.A."/>
            <person name="Jabaji S."/>
            <person name="Neate S.M."/>
            <person name="Tavantzis S."/>
            <person name="Toda T."/>
            <person name="Vilgalys R."/>
            <person name="Bharathan N."/>
            <person name="Fedorova-Abrams N."/>
            <person name="Pakala S.B."/>
            <person name="Pakala S.M."/>
            <person name="Zafar N."/>
            <person name="Joardar V."/>
            <person name="Losada L."/>
            <person name="Nierman W.C."/>
        </authorList>
    </citation>
    <scope>NUCLEOTIDE SEQUENCE [LARGE SCALE GENOMIC DNA]</scope>
    <source>
        <strain evidence="2">AG-3</strain>
    </source>
</reference>
<feature type="non-terminal residue" evidence="1">
    <location>
        <position position="183"/>
    </location>
</feature>
<dbReference type="Proteomes" id="UP000030108">
    <property type="component" value="Unassembled WGS sequence"/>
</dbReference>
<dbReference type="AlphaFoldDB" id="X8JGP7"/>